<dbReference type="Proteomes" id="UP000215914">
    <property type="component" value="Unassembled WGS sequence"/>
</dbReference>
<protein>
    <submittedName>
        <fullName evidence="1">Uncharacterized protein</fullName>
    </submittedName>
</protein>
<sequence>MYLRLIVELTIVNILTNCLKTRDLWNDCTKLWIRRDHEKTTKMTRMRRENDVFCIELRGFKTLT</sequence>
<dbReference type="Gramene" id="mRNA:HanXRQr2_Chr11g0513001">
    <property type="protein sequence ID" value="mRNA:HanXRQr2_Chr11g0513001"/>
    <property type="gene ID" value="HanXRQr2_Chr11g0513001"/>
</dbReference>
<organism evidence="1 2">
    <name type="scientific">Helianthus annuus</name>
    <name type="common">Common sunflower</name>
    <dbReference type="NCBI Taxonomy" id="4232"/>
    <lineage>
        <taxon>Eukaryota</taxon>
        <taxon>Viridiplantae</taxon>
        <taxon>Streptophyta</taxon>
        <taxon>Embryophyta</taxon>
        <taxon>Tracheophyta</taxon>
        <taxon>Spermatophyta</taxon>
        <taxon>Magnoliopsida</taxon>
        <taxon>eudicotyledons</taxon>
        <taxon>Gunneridae</taxon>
        <taxon>Pentapetalae</taxon>
        <taxon>asterids</taxon>
        <taxon>campanulids</taxon>
        <taxon>Asterales</taxon>
        <taxon>Asteraceae</taxon>
        <taxon>Asteroideae</taxon>
        <taxon>Heliantheae alliance</taxon>
        <taxon>Heliantheae</taxon>
        <taxon>Helianthus</taxon>
    </lineage>
</organism>
<name>A0A9K3HSP5_HELAN</name>
<accession>A0A9K3HSP5</accession>
<evidence type="ECO:0000313" key="1">
    <source>
        <dbReference type="EMBL" id="KAF5783868.1"/>
    </source>
</evidence>
<gene>
    <name evidence="1" type="ORF">HanXRQr2_Chr11g0513001</name>
</gene>
<proteinExistence type="predicted"/>
<reference evidence="1" key="1">
    <citation type="journal article" date="2017" name="Nature">
        <title>The sunflower genome provides insights into oil metabolism, flowering and Asterid evolution.</title>
        <authorList>
            <person name="Badouin H."/>
            <person name="Gouzy J."/>
            <person name="Grassa C.J."/>
            <person name="Murat F."/>
            <person name="Staton S.E."/>
            <person name="Cottret L."/>
            <person name="Lelandais-Briere C."/>
            <person name="Owens G.L."/>
            <person name="Carrere S."/>
            <person name="Mayjonade B."/>
            <person name="Legrand L."/>
            <person name="Gill N."/>
            <person name="Kane N.C."/>
            <person name="Bowers J.E."/>
            <person name="Hubner S."/>
            <person name="Bellec A."/>
            <person name="Berard A."/>
            <person name="Berges H."/>
            <person name="Blanchet N."/>
            <person name="Boniface M.C."/>
            <person name="Brunel D."/>
            <person name="Catrice O."/>
            <person name="Chaidir N."/>
            <person name="Claudel C."/>
            <person name="Donnadieu C."/>
            <person name="Faraut T."/>
            <person name="Fievet G."/>
            <person name="Helmstetter N."/>
            <person name="King M."/>
            <person name="Knapp S.J."/>
            <person name="Lai Z."/>
            <person name="Le Paslier M.C."/>
            <person name="Lippi Y."/>
            <person name="Lorenzon L."/>
            <person name="Mandel J.R."/>
            <person name="Marage G."/>
            <person name="Marchand G."/>
            <person name="Marquand E."/>
            <person name="Bret-Mestries E."/>
            <person name="Morien E."/>
            <person name="Nambeesan S."/>
            <person name="Nguyen T."/>
            <person name="Pegot-Espagnet P."/>
            <person name="Pouilly N."/>
            <person name="Raftis F."/>
            <person name="Sallet E."/>
            <person name="Schiex T."/>
            <person name="Thomas J."/>
            <person name="Vandecasteele C."/>
            <person name="Vares D."/>
            <person name="Vear F."/>
            <person name="Vautrin S."/>
            <person name="Crespi M."/>
            <person name="Mangin B."/>
            <person name="Burke J.M."/>
            <person name="Salse J."/>
            <person name="Munos S."/>
            <person name="Vincourt P."/>
            <person name="Rieseberg L.H."/>
            <person name="Langlade N.B."/>
        </authorList>
    </citation>
    <scope>NUCLEOTIDE SEQUENCE</scope>
    <source>
        <tissue evidence="1">Leaves</tissue>
    </source>
</reference>
<reference evidence="1" key="2">
    <citation type="submission" date="2020-06" db="EMBL/GenBank/DDBJ databases">
        <title>Helianthus annuus Genome sequencing and assembly Release 2.</title>
        <authorList>
            <person name="Gouzy J."/>
            <person name="Langlade N."/>
            <person name="Munos S."/>
        </authorList>
    </citation>
    <scope>NUCLEOTIDE SEQUENCE</scope>
    <source>
        <tissue evidence="1">Leaves</tissue>
    </source>
</reference>
<comment type="caution">
    <text evidence="1">The sequence shown here is derived from an EMBL/GenBank/DDBJ whole genome shotgun (WGS) entry which is preliminary data.</text>
</comment>
<dbReference type="AlphaFoldDB" id="A0A9K3HSP5"/>
<evidence type="ECO:0000313" key="2">
    <source>
        <dbReference type="Proteomes" id="UP000215914"/>
    </source>
</evidence>
<dbReference type="EMBL" id="MNCJ02000326">
    <property type="protein sequence ID" value="KAF5783868.1"/>
    <property type="molecule type" value="Genomic_DNA"/>
</dbReference>
<keyword evidence="2" id="KW-1185">Reference proteome</keyword>